<name>A0A2V1CY80_9PLEO</name>
<dbReference type="OrthoDB" id="3938460at2759"/>
<evidence type="ECO:0000313" key="4">
    <source>
        <dbReference type="Proteomes" id="UP000244855"/>
    </source>
</evidence>
<evidence type="ECO:0000256" key="1">
    <source>
        <dbReference type="ARBA" id="ARBA00023125"/>
    </source>
</evidence>
<gene>
    <name evidence="3" type="ORF">DM02DRAFT_481903</name>
</gene>
<dbReference type="AlphaFoldDB" id="A0A2V1CY80"/>
<keyword evidence="1" id="KW-0238">DNA-binding</keyword>
<accession>A0A2V1CY80</accession>
<protein>
    <recommendedName>
        <fullName evidence="2">HTH CENPB-type domain-containing protein</fullName>
    </recommendedName>
</protein>
<dbReference type="Proteomes" id="UP000244855">
    <property type="component" value="Unassembled WGS sequence"/>
</dbReference>
<dbReference type="GO" id="GO:0003677">
    <property type="term" value="F:DNA binding"/>
    <property type="evidence" value="ECO:0007669"/>
    <property type="project" value="UniProtKB-KW"/>
</dbReference>
<dbReference type="PROSITE" id="PS51253">
    <property type="entry name" value="HTH_CENPB"/>
    <property type="match status" value="1"/>
</dbReference>
<proteinExistence type="predicted"/>
<keyword evidence="4" id="KW-1185">Reference proteome</keyword>
<feature type="non-terminal residue" evidence="3">
    <location>
        <position position="1"/>
    </location>
</feature>
<dbReference type="EMBL" id="KZ806154">
    <property type="protein sequence ID" value="PVH90685.1"/>
    <property type="molecule type" value="Genomic_DNA"/>
</dbReference>
<sequence>LSKYIRELTERRLPPTRSIIKNFAELVAGEAVSERWISRFLTRHHQKLTSRWNVCMDRNRHKADSVAKYTLYFNLLQEKITEYALEPSQIYNMDEKGFQLGHIGRSKRVFDR</sequence>
<dbReference type="STRING" id="97972.A0A2V1CY80"/>
<dbReference type="Pfam" id="PF03221">
    <property type="entry name" value="HTH_Tnp_Tc5"/>
    <property type="match status" value="1"/>
</dbReference>
<evidence type="ECO:0000313" key="3">
    <source>
        <dbReference type="EMBL" id="PVH90685.1"/>
    </source>
</evidence>
<evidence type="ECO:0000259" key="2">
    <source>
        <dbReference type="PROSITE" id="PS51253"/>
    </source>
</evidence>
<reference evidence="3 4" key="1">
    <citation type="journal article" date="2018" name="Sci. Rep.">
        <title>Comparative genomics provides insights into the lifestyle and reveals functional heterogeneity of dark septate endophytic fungi.</title>
        <authorList>
            <person name="Knapp D.G."/>
            <person name="Nemeth J.B."/>
            <person name="Barry K."/>
            <person name="Hainaut M."/>
            <person name="Henrissat B."/>
            <person name="Johnson J."/>
            <person name="Kuo A."/>
            <person name="Lim J.H.P."/>
            <person name="Lipzen A."/>
            <person name="Nolan M."/>
            <person name="Ohm R.A."/>
            <person name="Tamas L."/>
            <person name="Grigoriev I.V."/>
            <person name="Spatafora J.W."/>
            <person name="Nagy L.G."/>
            <person name="Kovacs G.M."/>
        </authorList>
    </citation>
    <scope>NUCLEOTIDE SEQUENCE [LARGE SCALE GENOMIC DNA]</scope>
    <source>
        <strain evidence="3 4">DSE2036</strain>
    </source>
</reference>
<organism evidence="3 4">
    <name type="scientific">Periconia macrospinosa</name>
    <dbReference type="NCBI Taxonomy" id="97972"/>
    <lineage>
        <taxon>Eukaryota</taxon>
        <taxon>Fungi</taxon>
        <taxon>Dikarya</taxon>
        <taxon>Ascomycota</taxon>
        <taxon>Pezizomycotina</taxon>
        <taxon>Dothideomycetes</taxon>
        <taxon>Pleosporomycetidae</taxon>
        <taxon>Pleosporales</taxon>
        <taxon>Massarineae</taxon>
        <taxon>Periconiaceae</taxon>
        <taxon>Periconia</taxon>
    </lineage>
</organism>
<feature type="domain" description="HTH CENPB-type" evidence="2">
    <location>
        <begin position="1"/>
        <end position="50"/>
    </location>
</feature>
<feature type="non-terminal residue" evidence="3">
    <location>
        <position position="112"/>
    </location>
</feature>
<dbReference type="InterPro" id="IPR006600">
    <property type="entry name" value="HTH_CenpB_DNA-bd_dom"/>
</dbReference>